<evidence type="ECO:0000313" key="9">
    <source>
        <dbReference type="Proteomes" id="UP000823941"/>
    </source>
</evidence>
<organism evidence="8 9">
    <name type="scientific">Plutella xylostella</name>
    <name type="common">Diamondback moth</name>
    <name type="synonym">Plutella maculipennis</name>
    <dbReference type="NCBI Taxonomy" id="51655"/>
    <lineage>
        <taxon>Eukaryota</taxon>
        <taxon>Metazoa</taxon>
        <taxon>Ecdysozoa</taxon>
        <taxon>Arthropoda</taxon>
        <taxon>Hexapoda</taxon>
        <taxon>Insecta</taxon>
        <taxon>Pterygota</taxon>
        <taxon>Neoptera</taxon>
        <taxon>Endopterygota</taxon>
        <taxon>Lepidoptera</taxon>
        <taxon>Glossata</taxon>
        <taxon>Ditrysia</taxon>
        <taxon>Yponomeutoidea</taxon>
        <taxon>Plutellidae</taxon>
        <taxon>Plutella</taxon>
    </lineage>
</organism>
<feature type="signal peptide" evidence="6">
    <location>
        <begin position="1"/>
        <end position="17"/>
    </location>
</feature>
<feature type="chain" id="PRO_5046029788" description="Chitin-binding type-2 domain-containing protein" evidence="6">
    <location>
        <begin position="18"/>
        <end position="161"/>
    </location>
</feature>
<dbReference type="InterPro" id="IPR051940">
    <property type="entry name" value="Chitin_bind-dev_reg"/>
</dbReference>
<dbReference type="Gene3D" id="2.170.140.10">
    <property type="entry name" value="Chitin binding domain"/>
    <property type="match status" value="2"/>
</dbReference>
<dbReference type="PANTHER" id="PTHR23301">
    <property type="entry name" value="CHITIN BINDING PERITROPHIN-A"/>
    <property type="match status" value="1"/>
</dbReference>
<keyword evidence="2 6" id="KW-0732">Signal</keyword>
<evidence type="ECO:0000256" key="4">
    <source>
        <dbReference type="ARBA" id="ARBA00023157"/>
    </source>
</evidence>
<dbReference type="InterPro" id="IPR036508">
    <property type="entry name" value="Chitin-bd_dom_sf"/>
</dbReference>
<reference evidence="8 9" key="1">
    <citation type="submission" date="2021-06" db="EMBL/GenBank/DDBJ databases">
        <title>A haploid diamondback moth (Plutella xylostella L.) genome assembly resolves 31 chromosomes and identifies a diamide resistance mutation.</title>
        <authorList>
            <person name="Ward C.M."/>
            <person name="Perry K.D."/>
            <person name="Baker G."/>
            <person name="Powis K."/>
            <person name="Heckel D.G."/>
            <person name="Baxter S.W."/>
        </authorList>
    </citation>
    <scope>NUCLEOTIDE SEQUENCE [LARGE SCALE GENOMIC DNA]</scope>
    <source>
        <strain evidence="8 9">LV</strain>
        <tissue evidence="8">Single pupa</tissue>
    </source>
</reference>
<dbReference type="SUPFAM" id="SSF57625">
    <property type="entry name" value="Invertebrate chitin-binding proteins"/>
    <property type="match status" value="2"/>
</dbReference>
<keyword evidence="3" id="KW-0677">Repeat</keyword>
<accession>A0ABQ7QFV0</accession>
<keyword evidence="9" id="KW-1185">Reference proteome</keyword>
<keyword evidence="4" id="KW-1015">Disulfide bond</keyword>
<feature type="domain" description="Chitin-binding type-2" evidence="7">
    <location>
        <begin position="102"/>
        <end position="160"/>
    </location>
</feature>
<evidence type="ECO:0000256" key="1">
    <source>
        <dbReference type="ARBA" id="ARBA00022669"/>
    </source>
</evidence>
<evidence type="ECO:0000256" key="2">
    <source>
        <dbReference type="ARBA" id="ARBA00022729"/>
    </source>
</evidence>
<gene>
    <name evidence="8" type="ORF">JYU34_012210</name>
</gene>
<name>A0ABQ7QFV0_PLUXY</name>
<dbReference type="PROSITE" id="PS50940">
    <property type="entry name" value="CHIT_BIND_II"/>
    <property type="match status" value="2"/>
</dbReference>
<evidence type="ECO:0000313" key="8">
    <source>
        <dbReference type="EMBL" id="KAG7303660.1"/>
    </source>
</evidence>
<keyword evidence="1" id="KW-0147">Chitin-binding</keyword>
<dbReference type="PANTHER" id="PTHR23301:SF0">
    <property type="entry name" value="CHITIN-BINDING TYPE-2 DOMAIN-CONTAINING PROTEIN-RELATED"/>
    <property type="match status" value="1"/>
</dbReference>
<keyword evidence="5" id="KW-0325">Glycoprotein</keyword>
<dbReference type="SMART" id="SM00494">
    <property type="entry name" value="ChtBD2"/>
    <property type="match status" value="2"/>
</dbReference>
<evidence type="ECO:0000256" key="6">
    <source>
        <dbReference type="SAM" id="SignalP"/>
    </source>
</evidence>
<feature type="domain" description="Chitin-binding type-2" evidence="7">
    <location>
        <begin position="17"/>
        <end position="78"/>
    </location>
</feature>
<dbReference type="InterPro" id="IPR002557">
    <property type="entry name" value="Chitin-bd_dom"/>
</dbReference>
<evidence type="ECO:0000256" key="3">
    <source>
        <dbReference type="ARBA" id="ARBA00022737"/>
    </source>
</evidence>
<protein>
    <recommendedName>
        <fullName evidence="7">Chitin-binding type-2 domain-containing protein</fullName>
    </recommendedName>
</protein>
<evidence type="ECO:0000256" key="5">
    <source>
        <dbReference type="ARBA" id="ARBA00023180"/>
    </source>
</evidence>
<sequence length="161" mass="18245">MKTFISIIALLVASAAATQCPTEQNEDWSIELLLPAPDCSKYYQCVHGKPVLRDCPVALFFNPDTLQCDYPEVVECQPIVEEESASSSSESVEAVEEIEFLPNGCPESPFVHWLLPHKLFCRLYYVCDHGRKALRKCPRGLKFNRKLQVCDYPKNARCFGL</sequence>
<evidence type="ECO:0000259" key="7">
    <source>
        <dbReference type="PROSITE" id="PS50940"/>
    </source>
</evidence>
<comment type="caution">
    <text evidence="8">The sequence shown here is derived from an EMBL/GenBank/DDBJ whole genome shotgun (WGS) entry which is preliminary data.</text>
</comment>
<proteinExistence type="predicted"/>
<dbReference type="EMBL" id="JAHIBW010000016">
    <property type="protein sequence ID" value="KAG7303660.1"/>
    <property type="molecule type" value="Genomic_DNA"/>
</dbReference>
<dbReference type="Proteomes" id="UP000823941">
    <property type="component" value="Chromosome 16"/>
</dbReference>
<dbReference type="Pfam" id="PF01607">
    <property type="entry name" value="CBM_14"/>
    <property type="match status" value="2"/>
</dbReference>